<gene>
    <name evidence="2" type="ORF">M9458_013441</name>
</gene>
<protein>
    <submittedName>
        <fullName evidence="2">Uncharacterized protein</fullName>
    </submittedName>
</protein>
<dbReference type="Proteomes" id="UP001529510">
    <property type="component" value="Unassembled WGS sequence"/>
</dbReference>
<feature type="region of interest" description="Disordered" evidence="1">
    <location>
        <begin position="18"/>
        <end position="38"/>
    </location>
</feature>
<feature type="non-terminal residue" evidence="2">
    <location>
        <position position="53"/>
    </location>
</feature>
<sequence>YRSGRFCVLQSKHIQYHQSKDGPAPIAPRQPQKTQEEEEYQQLQGGRLFWNCR</sequence>
<feature type="non-terminal residue" evidence="2">
    <location>
        <position position="1"/>
    </location>
</feature>
<reference evidence="2 3" key="1">
    <citation type="submission" date="2024-05" db="EMBL/GenBank/DDBJ databases">
        <title>Genome sequencing and assembly of Indian major carp, Cirrhinus mrigala (Hamilton, 1822).</title>
        <authorList>
            <person name="Mohindra V."/>
            <person name="Chowdhury L.M."/>
            <person name="Lal K."/>
            <person name="Jena J.K."/>
        </authorList>
    </citation>
    <scope>NUCLEOTIDE SEQUENCE [LARGE SCALE GENOMIC DNA]</scope>
    <source>
        <strain evidence="2">CM1030</strain>
        <tissue evidence="2">Blood</tissue>
    </source>
</reference>
<comment type="caution">
    <text evidence="2">The sequence shown here is derived from an EMBL/GenBank/DDBJ whole genome shotgun (WGS) entry which is preliminary data.</text>
</comment>
<dbReference type="EMBL" id="JAMKFB020000006">
    <property type="protein sequence ID" value="KAL0190743.1"/>
    <property type="molecule type" value="Genomic_DNA"/>
</dbReference>
<evidence type="ECO:0000256" key="1">
    <source>
        <dbReference type="SAM" id="MobiDB-lite"/>
    </source>
</evidence>
<evidence type="ECO:0000313" key="3">
    <source>
        <dbReference type="Proteomes" id="UP001529510"/>
    </source>
</evidence>
<organism evidence="2 3">
    <name type="scientific">Cirrhinus mrigala</name>
    <name type="common">Mrigala</name>
    <dbReference type="NCBI Taxonomy" id="683832"/>
    <lineage>
        <taxon>Eukaryota</taxon>
        <taxon>Metazoa</taxon>
        <taxon>Chordata</taxon>
        <taxon>Craniata</taxon>
        <taxon>Vertebrata</taxon>
        <taxon>Euteleostomi</taxon>
        <taxon>Actinopterygii</taxon>
        <taxon>Neopterygii</taxon>
        <taxon>Teleostei</taxon>
        <taxon>Ostariophysi</taxon>
        <taxon>Cypriniformes</taxon>
        <taxon>Cyprinidae</taxon>
        <taxon>Labeoninae</taxon>
        <taxon>Labeonini</taxon>
        <taxon>Cirrhinus</taxon>
    </lineage>
</organism>
<dbReference type="AlphaFoldDB" id="A0ABD0QYF2"/>
<name>A0ABD0QYF2_CIRMR</name>
<accession>A0ABD0QYF2</accession>
<keyword evidence="3" id="KW-1185">Reference proteome</keyword>
<evidence type="ECO:0000313" key="2">
    <source>
        <dbReference type="EMBL" id="KAL0190743.1"/>
    </source>
</evidence>
<proteinExistence type="predicted"/>